<dbReference type="AlphaFoldDB" id="A0A1R3KSX0"/>
<proteinExistence type="predicted"/>
<dbReference type="InterPro" id="IPR053023">
    <property type="entry name" value="FLAP_modulator"/>
</dbReference>
<evidence type="ECO:0000256" key="1">
    <source>
        <dbReference type="SAM" id="Phobius"/>
    </source>
</evidence>
<dbReference type="PANTHER" id="PTHR33975">
    <property type="entry name" value="MYELIN-ASSOCIATED OLIGODENDROCYTE BASIC PROTEIN"/>
    <property type="match status" value="1"/>
</dbReference>
<organism evidence="2 3">
    <name type="scientific">Corchorus olitorius</name>
    <dbReference type="NCBI Taxonomy" id="93759"/>
    <lineage>
        <taxon>Eukaryota</taxon>
        <taxon>Viridiplantae</taxon>
        <taxon>Streptophyta</taxon>
        <taxon>Embryophyta</taxon>
        <taxon>Tracheophyta</taxon>
        <taxon>Spermatophyta</taxon>
        <taxon>Magnoliopsida</taxon>
        <taxon>eudicotyledons</taxon>
        <taxon>Gunneridae</taxon>
        <taxon>Pentapetalae</taxon>
        <taxon>rosids</taxon>
        <taxon>malvids</taxon>
        <taxon>Malvales</taxon>
        <taxon>Malvaceae</taxon>
        <taxon>Grewioideae</taxon>
        <taxon>Apeibeae</taxon>
        <taxon>Corchorus</taxon>
    </lineage>
</organism>
<accession>A0A1R3KSX0</accession>
<dbReference type="Proteomes" id="UP000187203">
    <property type="component" value="Unassembled WGS sequence"/>
</dbReference>
<dbReference type="PANTHER" id="PTHR33975:SF2">
    <property type="entry name" value="MYELIN-ASSOCIATED OLIGODENDROCYTE BASIC PROTEIN"/>
    <property type="match status" value="1"/>
</dbReference>
<keyword evidence="1" id="KW-0472">Membrane</keyword>
<evidence type="ECO:0000313" key="2">
    <source>
        <dbReference type="EMBL" id="OMP10191.1"/>
    </source>
</evidence>
<dbReference type="InterPro" id="IPR010903">
    <property type="entry name" value="DUF1517"/>
</dbReference>
<dbReference type="Pfam" id="PF07466">
    <property type="entry name" value="DUF1517"/>
    <property type="match status" value="1"/>
</dbReference>
<dbReference type="OrthoDB" id="542507at2759"/>
<dbReference type="EMBL" id="AWUE01011987">
    <property type="protein sequence ID" value="OMP10191.1"/>
    <property type="molecule type" value="Genomic_DNA"/>
</dbReference>
<dbReference type="STRING" id="93759.A0A1R3KSX0"/>
<evidence type="ECO:0000313" key="3">
    <source>
        <dbReference type="Proteomes" id="UP000187203"/>
    </source>
</evidence>
<keyword evidence="1" id="KW-1133">Transmembrane helix</keyword>
<sequence>MAGTAYWKGTLHDESKYMRRFRQLSKQEGDKCDGESLVNVNGHTMQKPVIPKAGNLDKDCILVTILVAVKGCHKLPTIKTANGVKRALRLLILFFFFFFVFLLGFGDALDSSR</sequence>
<gene>
    <name evidence="2" type="ORF">COLO4_04732</name>
</gene>
<keyword evidence="1" id="KW-0812">Transmembrane</keyword>
<reference evidence="3" key="1">
    <citation type="submission" date="2013-09" db="EMBL/GenBank/DDBJ databases">
        <title>Corchorus olitorius genome sequencing.</title>
        <authorList>
            <person name="Alam M."/>
            <person name="Haque M.S."/>
            <person name="Islam M.S."/>
            <person name="Emdad E.M."/>
            <person name="Islam M.M."/>
            <person name="Ahmed B."/>
            <person name="Halim A."/>
            <person name="Hossen Q.M.M."/>
            <person name="Hossain M.Z."/>
            <person name="Ahmed R."/>
            <person name="Khan M.M."/>
            <person name="Islam R."/>
            <person name="Rashid M.M."/>
            <person name="Khan S.A."/>
            <person name="Rahman M.S."/>
            <person name="Alam M."/>
            <person name="Yahiya A.S."/>
            <person name="Khan M.S."/>
            <person name="Azam M.S."/>
            <person name="Haque T."/>
            <person name="Lashkar M.Z.H."/>
            <person name="Akhand A.I."/>
            <person name="Morshed G."/>
            <person name="Roy S."/>
            <person name="Uddin K.S."/>
            <person name="Rabeya T."/>
            <person name="Hossain A.S."/>
            <person name="Chowdhury A."/>
            <person name="Snigdha A.R."/>
            <person name="Mortoza M.S."/>
            <person name="Matin S.A."/>
            <person name="Hoque S.M.E."/>
            <person name="Islam M.K."/>
            <person name="Roy D.K."/>
            <person name="Haider R."/>
            <person name="Moosa M.M."/>
            <person name="Elias S.M."/>
            <person name="Hasan A.M."/>
            <person name="Jahan S."/>
            <person name="Shafiuddin M."/>
            <person name="Mahmood N."/>
            <person name="Shommy N.S."/>
        </authorList>
    </citation>
    <scope>NUCLEOTIDE SEQUENCE [LARGE SCALE GENOMIC DNA]</scope>
    <source>
        <strain evidence="3">cv. O-4</strain>
    </source>
</reference>
<name>A0A1R3KSX0_9ROSI</name>
<protein>
    <submittedName>
        <fullName evidence="2">Uncharacterized protein</fullName>
    </submittedName>
</protein>
<feature type="transmembrane region" description="Helical" evidence="1">
    <location>
        <begin position="87"/>
        <end position="106"/>
    </location>
</feature>
<comment type="caution">
    <text evidence="2">The sequence shown here is derived from an EMBL/GenBank/DDBJ whole genome shotgun (WGS) entry which is preliminary data.</text>
</comment>
<dbReference type="GO" id="GO:0009507">
    <property type="term" value="C:chloroplast"/>
    <property type="evidence" value="ECO:0007669"/>
    <property type="project" value="TreeGrafter"/>
</dbReference>
<keyword evidence="3" id="KW-1185">Reference proteome</keyword>